<keyword evidence="6" id="KW-1185">Reference proteome</keyword>
<evidence type="ECO:0000256" key="1">
    <source>
        <dbReference type="ARBA" id="ARBA00023125"/>
    </source>
</evidence>
<dbReference type="PROSITE" id="PS00622">
    <property type="entry name" value="HTH_LUXR_1"/>
    <property type="match status" value="1"/>
</dbReference>
<dbReference type="RefSeq" id="WP_244407716.1">
    <property type="nucleotide sequence ID" value="NZ_AP025637.1"/>
</dbReference>
<dbReference type="SMART" id="SM00448">
    <property type="entry name" value="REC"/>
    <property type="match status" value="1"/>
</dbReference>
<evidence type="ECO:0000313" key="5">
    <source>
        <dbReference type="EMBL" id="BDG73490.1"/>
    </source>
</evidence>
<dbReference type="Gene3D" id="3.40.50.2300">
    <property type="match status" value="1"/>
</dbReference>
<dbReference type="SUPFAM" id="SSF52172">
    <property type="entry name" value="CheY-like"/>
    <property type="match status" value="1"/>
</dbReference>
<dbReference type="InterPro" id="IPR001789">
    <property type="entry name" value="Sig_transdc_resp-reg_receiver"/>
</dbReference>
<dbReference type="PROSITE" id="PS50043">
    <property type="entry name" value="HTH_LUXR_2"/>
    <property type="match status" value="1"/>
</dbReference>
<dbReference type="Proteomes" id="UP000831327">
    <property type="component" value="Chromosome"/>
</dbReference>
<keyword evidence="2" id="KW-0597">Phosphoprotein</keyword>
<feature type="domain" description="HTH luxR-type" evidence="3">
    <location>
        <begin position="156"/>
        <end position="221"/>
    </location>
</feature>
<evidence type="ECO:0000259" key="3">
    <source>
        <dbReference type="PROSITE" id="PS50043"/>
    </source>
</evidence>
<dbReference type="CDD" id="cd06170">
    <property type="entry name" value="LuxR_C_like"/>
    <property type="match status" value="1"/>
</dbReference>
<accession>A0ABN6P7T5</accession>
<feature type="domain" description="Response regulatory" evidence="4">
    <location>
        <begin position="22"/>
        <end position="138"/>
    </location>
</feature>
<evidence type="ECO:0000313" key="6">
    <source>
        <dbReference type="Proteomes" id="UP000831327"/>
    </source>
</evidence>
<reference evidence="5 6" key="1">
    <citation type="journal article" date="2016" name="Microbes Environ.">
        <title>Phylogenetically diverse aerobic anoxygenic phototrophic bacteria isolated from epilithic biofilms in Tama river, Japan.</title>
        <authorList>
            <person name="Hirose S."/>
            <person name="Matsuura K."/>
            <person name="Haruta S."/>
        </authorList>
    </citation>
    <scope>NUCLEOTIDE SEQUENCE [LARGE SCALE GENOMIC DNA]</scope>
    <source>
        <strain evidence="5 6">S08</strain>
    </source>
</reference>
<dbReference type="InterPro" id="IPR039420">
    <property type="entry name" value="WalR-like"/>
</dbReference>
<proteinExistence type="predicted"/>
<keyword evidence="1 5" id="KW-0238">DNA-binding</keyword>
<dbReference type="GO" id="GO:0003677">
    <property type="term" value="F:DNA binding"/>
    <property type="evidence" value="ECO:0007669"/>
    <property type="project" value="UniProtKB-KW"/>
</dbReference>
<dbReference type="InterPro" id="IPR011006">
    <property type="entry name" value="CheY-like_superfamily"/>
</dbReference>
<dbReference type="InterPro" id="IPR036388">
    <property type="entry name" value="WH-like_DNA-bd_sf"/>
</dbReference>
<dbReference type="EMBL" id="AP025637">
    <property type="protein sequence ID" value="BDG73490.1"/>
    <property type="molecule type" value="Genomic_DNA"/>
</dbReference>
<protein>
    <submittedName>
        <fullName evidence="5">DNA-binding response regulator</fullName>
    </submittedName>
</protein>
<dbReference type="InterPro" id="IPR016032">
    <property type="entry name" value="Sig_transdc_resp-reg_C-effctor"/>
</dbReference>
<dbReference type="PANTHER" id="PTHR43214:SF44">
    <property type="entry name" value="TWO-COMPONENT RESPONSE REGULATOR"/>
    <property type="match status" value="1"/>
</dbReference>
<dbReference type="PANTHER" id="PTHR43214">
    <property type="entry name" value="TWO-COMPONENT RESPONSE REGULATOR"/>
    <property type="match status" value="1"/>
</dbReference>
<dbReference type="SMART" id="SM00421">
    <property type="entry name" value="HTH_LUXR"/>
    <property type="match status" value="1"/>
</dbReference>
<evidence type="ECO:0000256" key="2">
    <source>
        <dbReference type="PROSITE-ProRule" id="PRU00169"/>
    </source>
</evidence>
<dbReference type="Gene3D" id="1.10.10.10">
    <property type="entry name" value="Winged helix-like DNA-binding domain superfamily/Winged helix DNA-binding domain"/>
    <property type="match status" value="1"/>
</dbReference>
<dbReference type="Pfam" id="PF00072">
    <property type="entry name" value="Response_reg"/>
    <property type="match status" value="1"/>
</dbReference>
<dbReference type="SUPFAM" id="SSF46894">
    <property type="entry name" value="C-terminal effector domain of the bipartite response regulators"/>
    <property type="match status" value="1"/>
</dbReference>
<evidence type="ECO:0000259" key="4">
    <source>
        <dbReference type="PROSITE" id="PS50110"/>
    </source>
</evidence>
<gene>
    <name evidence="5" type="primary">fixJ</name>
    <name evidence="5" type="ORF">Rmf_34190</name>
</gene>
<sequence length="243" mass="26090">MPNDTPAELLTQRAAHLARGATVHVVEDDPGVRVAFELVLREAGMNVVSHGSAEDFLDALARVTEPIACVVTDLRMGGLDGTGLLRRMRATGFDQPVIVVTGRGDAQTAVRAMKDGAADFIEKPCTSERLLHAIAMAFGPQKAKPSEADHKVRDAARAYIAKLTAREHQVLDLLAAGHPNKEVARMLGLSPRTVEIHRARMMARLGVDSFAAAVRIVVQAEMPFADHASALTQNGEAPRLRAV</sequence>
<organism evidence="5 6">
    <name type="scientific">Roseomonas fluvialis</name>
    <dbReference type="NCBI Taxonomy" id="1750527"/>
    <lineage>
        <taxon>Bacteria</taxon>
        <taxon>Pseudomonadati</taxon>
        <taxon>Pseudomonadota</taxon>
        <taxon>Alphaproteobacteria</taxon>
        <taxon>Acetobacterales</taxon>
        <taxon>Roseomonadaceae</taxon>
        <taxon>Roseomonas</taxon>
    </lineage>
</organism>
<feature type="modified residue" description="4-aspartylphosphate" evidence="2">
    <location>
        <position position="73"/>
    </location>
</feature>
<dbReference type="PROSITE" id="PS50110">
    <property type="entry name" value="RESPONSE_REGULATORY"/>
    <property type="match status" value="1"/>
</dbReference>
<dbReference type="PRINTS" id="PR00038">
    <property type="entry name" value="HTHLUXR"/>
</dbReference>
<dbReference type="InterPro" id="IPR000792">
    <property type="entry name" value="Tscrpt_reg_LuxR_C"/>
</dbReference>
<dbReference type="Pfam" id="PF00196">
    <property type="entry name" value="GerE"/>
    <property type="match status" value="1"/>
</dbReference>
<name>A0ABN6P7T5_9PROT</name>